<dbReference type="PANTHER" id="PTHR33639:SF2">
    <property type="entry name" value="DUF393 DOMAIN-CONTAINING PROTEIN"/>
    <property type="match status" value="1"/>
</dbReference>
<proteinExistence type="predicted"/>
<accession>A0A511W4V2</accession>
<dbReference type="InterPro" id="IPR052927">
    <property type="entry name" value="DCC_oxidoreductase"/>
</dbReference>
<dbReference type="RefSeq" id="WP_146815233.1">
    <property type="nucleotide sequence ID" value="NZ_BJYA01000004.1"/>
</dbReference>
<keyword evidence="2" id="KW-1185">Reference proteome</keyword>
<comment type="caution">
    <text evidence="1">The sequence shown here is derived from an EMBL/GenBank/DDBJ whole genome shotgun (WGS) entry which is preliminary data.</text>
</comment>
<organism evidence="1 2">
    <name type="scientific">Alkalibacillus haloalkaliphilus</name>
    <dbReference type="NCBI Taxonomy" id="94136"/>
    <lineage>
        <taxon>Bacteria</taxon>
        <taxon>Bacillati</taxon>
        <taxon>Bacillota</taxon>
        <taxon>Bacilli</taxon>
        <taxon>Bacillales</taxon>
        <taxon>Bacillaceae</taxon>
        <taxon>Alkalibacillus</taxon>
    </lineage>
</organism>
<dbReference type="OrthoDB" id="9785438at2"/>
<gene>
    <name evidence="1" type="primary">yuxK</name>
    <name evidence="1" type="ORF">AHA02nite_11340</name>
</gene>
<dbReference type="InterPro" id="IPR007263">
    <property type="entry name" value="DCC1-like"/>
</dbReference>
<dbReference type="Proteomes" id="UP000321440">
    <property type="component" value="Unassembled WGS sequence"/>
</dbReference>
<protein>
    <submittedName>
        <fullName evidence="1">Thiol-disulfide oxidoreductase</fullName>
    </submittedName>
</protein>
<evidence type="ECO:0000313" key="2">
    <source>
        <dbReference type="Proteomes" id="UP000321440"/>
    </source>
</evidence>
<reference evidence="1 2" key="1">
    <citation type="submission" date="2019-07" db="EMBL/GenBank/DDBJ databases">
        <title>Whole genome shotgun sequence of Alkalibacillus haloalkaliphilus NBRC 103110.</title>
        <authorList>
            <person name="Hosoyama A."/>
            <person name="Uohara A."/>
            <person name="Ohji S."/>
            <person name="Ichikawa N."/>
        </authorList>
    </citation>
    <scope>NUCLEOTIDE SEQUENCE [LARGE SCALE GENOMIC DNA]</scope>
    <source>
        <strain evidence="1 2">NBRC 103110</strain>
    </source>
</reference>
<dbReference type="Pfam" id="PF04134">
    <property type="entry name" value="DCC1-like"/>
    <property type="match status" value="1"/>
</dbReference>
<name>A0A511W4V2_9BACI</name>
<dbReference type="EMBL" id="BJYA01000004">
    <property type="protein sequence ID" value="GEN45358.1"/>
    <property type="molecule type" value="Genomic_DNA"/>
</dbReference>
<sequence length="129" mass="14957">MKVVIFFDGVCNLCNGVVQFLIKHDSGDNFRFAALQSDFGERVTSQLDQHDLDSIIVMTNGKMYTKSSGALQIVKKMDSAWKYLYVLRIIPKPIRDRLYDIIAHNRHKIFGRRDSCMMPTPELKQKFLQ</sequence>
<evidence type="ECO:0000313" key="1">
    <source>
        <dbReference type="EMBL" id="GEN45358.1"/>
    </source>
</evidence>
<dbReference type="GO" id="GO:0015035">
    <property type="term" value="F:protein-disulfide reductase activity"/>
    <property type="evidence" value="ECO:0007669"/>
    <property type="project" value="InterPro"/>
</dbReference>
<dbReference type="AlphaFoldDB" id="A0A511W4V2"/>
<dbReference type="PANTHER" id="PTHR33639">
    <property type="entry name" value="THIOL-DISULFIDE OXIDOREDUCTASE DCC"/>
    <property type="match status" value="1"/>
</dbReference>